<evidence type="ECO:0000256" key="6">
    <source>
        <dbReference type="ARBA" id="ARBA00023002"/>
    </source>
</evidence>
<dbReference type="AlphaFoldDB" id="A0A7C4I6E9"/>
<dbReference type="GO" id="GO:0006631">
    <property type="term" value="P:fatty acid metabolic process"/>
    <property type="evidence" value="ECO:0007669"/>
    <property type="project" value="InterPro"/>
</dbReference>
<dbReference type="Pfam" id="PF00725">
    <property type="entry name" value="3HCDH"/>
    <property type="match status" value="1"/>
</dbReference>
<dbReference type="Gene3D" id="1.10.1040.10">
    <property type="entry name" value="N-(1-d-carboxylethyl)-l-norvaline Dehydrogenase, domain 2"/>
    <property type="match status" value="1"/>
</dbReference>
<evidence type="ECO:0000313" key="13">
    <source>
        <dbReference type="EMBL" id="HGN90711.1"/>
    </source>
</evidence>
<evidence type="ECO:0000256" key="9">
    <source>
        <dbReference type="ARBA" id="ARBA00042709"/>
    </source>
</evidence>
<dbReference type="InterPro" id="IPR036291">
    <property type="entry name" value="NAD(P)-bd_dom_sf"/>
</dbReference>
<dbReference type="PANTHER" id="PTHR48075">
    <property type="entry name" value="3-HYDROXYACYL-COA DEHYDROGENASE FAMILY PROTEIN"/>
    <property type="match status" value="1"/>
</dbReference>
<sequence>MFMSFVDVVGAGRIGHGIALCVAMHGFRVRLRDVKHRTPDERKMLREKILSQIQESLRLFEECEFIHEPVDEVVKRIVFADGYDGLEDAFHVVEAVPEDAAVKKQVYSMVCERIGSDALLASTSSSMRPSALAKHVKHPERFLVTHWINPAELIPLVEVAPAPQTSRETVEEAVEFLRRCGKRPVVCGDSPGYVSARLQAALMNEALRLVEEGVASPHDVDEALMAGIGFRLSVHGLLEFVDWGGVDILYRVDEYLAAELNAERFRPPALLRKLVEERRLGMHVGRGVFDYDGIDIEALKLSRKKAMVKRLKQLRDEQG</sequence>
<keyword evidence="6" id="KW-0560">Oxidoreductase</keyword>
<evidence type="ECO:0000256" key="10">
    <source>
        <dbReference type="PIRSR" id="PIRSR000105-1"/>
    </source>
</evidence>
<dbReference type="PANTHER" id="PTHR48075:SF1">
    <property type="entry name" value="LAMBDA-CRYSTALLIN HOMOLOG"/>
    <property type="match status" value="1"/>
</dbReference>
<comment type="subunit">
    <text evidence="3">Homodimer.</text>
</comment>
<evidence type="ECO:0000256" key="4">
    <source>
        <dbReference type="ARBA" id="ARBA00022490"/>
    </source>
</evidence>
<comment type="subcellular location">
    <subcellularLocation>
        <location evidence="1">Cytoplasm</location>
    </subcellularLocation>
</comment>
<dbReference type="SUPFAM" id="SSF48179">
    <property type="entry name" value="6-phosphogluconate dehydrogenase C-terminal domain-like"/>
    <property type="match status" value="1"/>
</dbReference>
<proteinExistence type="inferred from homology"/>
<dbReference type="GO" id="GO:0005737">
    <property type="term" value="C:cytoplasm"/>
    <property type="evidence" value="ECO:0007669"/>
    <property type="project" value="UniProtKB-SubCell"/>
</dbReference>
<protein>
    <recommendedName>
        <fullName evidence="9">L-gulonate 3-dehydrogenase</fullName>
        <ecNumber evidence="8">1.1.1.45</ecNumber>
    </recommendedName>
    <alternativeName>
        <fullName evidence="9">L-gulonate 3-dehydrogenase</fullName>
    </alternativeName>
</protein>
<evidence type="ECO:0000256" key="8">
    <source>
        <dbReference type="ARBA" id="ARBA00038962"/>
    </source>
</evidence>
<comment type="similarity">
    <text evidence="2">Belongs to the 3-hydroxyacyl-CoA dehydrogenase family.</text>
</comment>
<reference evidence="13" key="1">
    <citation type="journal article" date="2020" name="mSystems">
        <title>Genome- and Community-Level Interaction Insights into Carbon Utilization and Element Cycling Functions of Hydrothermarchaeota in Hydrothermal Sediment.</title>
        <authorList>
            <person name="Zhou Z."/>
            <person name="Liu Y."/>
            <person name="Xu W."/>
            <person name="Pan J."/>
            <person name="Luo Z.H."/>
            <person name="Li M."/>
        </authorList>
    </citation>
    <scope>NUCLEOTIDE SEQUENCE [LARGE SCALE GENOMIC DNA]</scope>
    <source>
        <strain evidence="13">SpSt-613</strain>
    </source>
</reference>
<evidence type="ECO:0000256" key="2">
    <source>
        <dbReference type="ARBA" id="ARBA00009463"/>
    </source>
</evidence>
<organism evidence="13">
    <name type="scientific">Caldiarchaeum subterraneum</name>
    <dbReference type="NCBI Taxonomy" id="311458"/>
    <lineage>
        <taxon>Archaea</taxon>
        <taxon>Nitrososphaerota</taxon>
        <taxon>Candidatus Caldarchaeales</taxon>
        <taxon>Candidatus Caldarchaeaceae</taxon>
        <taxon>Candidatus Caldarchaeum</taxon>
    </lineage>
</organism>
<dbReference type="EC" id="1.1.1.45" evidence="8"/>
<evidence type="ECO:0000256" key="7">
    <source>
        <dbReference type="ARBA" id="ARBA00023027"/>
    </source>
</evidence>
<evidence type="ECO:0000256" key="5">
    <source>
        <dbReference type="ARBA" id="ARBA00022553"/>
    </source>
</evidence>
<dbReference type="GO" id="GO:0050104">
    <property type="term" value="F:L-gulonate 3-dehydrogenase activity"/>
    <property type="evidence" value="ECO:0007669"/>
    <property type="project" value="UniProtKB-EC"/>
</dbReference>
<dbReference type="SUPFAM" id="SSF51735">
    <property type="entry name" value="NAD(P)-binding Rossmann-fold domains"/>
    <property type="match status" value="1"/>
</dbReference>
<dbReference type="InterPro" id="IPR006108">
    <property type="entry name" value="3HC_DH_C"/>
</dbReference>
<evidence type="ECO:0000256" key="3">
    <source>
        <dbReference type="ARBA" id="ARBA00011738"/>
    </source>
</evidence>
<dbReference type="Gene3D" id="3.40.50.720">
    <property type="entry name" value="NAD(P)-binding Rossmann-like Domain"/>
    <property type="match status" value="1"/>
</dbReference>
<dbReference type="InterPro" id="IPR022694">
    <property type="entry name" value="3-OHacyl-CoA_DH"/>
</dbReference>
<feature type="domain" description="3-hydroxyacyl-CoA dehydrogenase C-terminal" evidence="11">
    <location>
        <begin position="192"/>
        <end position="291"/>
    </location>
</feature>
<dbReference type="PIRSF" id="PIRSF000105">
    <property type="entry name" value="HCDH"/>
    <property type="match status" value="1"/>
</dbReference>
<dbReference type="EMBL" id="DTAD01000069">
    <property type="protein sequence ID" value="HGN90711.1"/>
    <property type="molecule type" value="Genomic_DNA"/>
</dbReference>
<keyword evidence="4" id="KW-0963">Cytoplasm</keyword>
<keyword evidence="7" id="KW-0520">NAD</keyword>
<keyword evidence="5" id="KW-0597">Phosphoprotein</keyword>
<evidence type="ECO:0000259" key="12">
    <source>
        <dbReference type="Pfam" id="PF02737"/>
    </source>
</evidence>
<evidence type="ECO:0000256" key="1">
    <source>
        <dbReference type="ARBA" id="ARBA00004496"/>
    </source>
</evidence>
<name>A0A7C4I6E9_CALS0</name>
<evidence type="ECO:0000259" key="11">
    <source>
        <dbReference type="Pfam" id="PF00725"/>
    </source>
</evidence>
<feature type="site" description="Important for catalytic activity" evidence="10">
    <location>
        <position position="146"/>
    </location>
</feature>
<feature type="domain" description="3-hydroxyacyl-CoA dehydrogenase NAD binding" evidence="12">
    <location>
        <begin position="6"/>
        <end position="189"/>
    </location>
</feature>
<dbReference type="InterPro" id="IPR013328">
    <property type="entry name" value="6PGD_dom2"/>
</dbReference>
<dbReference type="InterPro" id="IPR006176">
    <property type="entry name" value="3-OHacyl-CoA_DH_NAD-bd"/>
</dbReference>
<dbReference type="GO" id="GO:0070403">
    <property type="term" value="F:NAD+ binding"/>
    <property type="evidence" value="ECO:0007669"/>
    <property type="project" value="InterPro"/>
</dbReference>
<accession>A0A7C4I6E9</accession>
<comment type="caution">
    <text evidence="13">The sequence shown here is derived from an EMBL/GenBank/DDBJ whole genome shotgun (WGS) entry which is preliminary data.</text>
</comment>
<dbReference type="Pfam" id="PF02737">
    <property type="entry name" value="3HCDH_N"/>
    <property type="match status" value="1"/>
</dbReference>
<dbReference type="InterPro" id="IPR008927">
    <property type="entry name" value="6-PGluconate_DH-like_C_sf"/>
</dbReference>
<gene>
    <name evidence="13" type="ORF">ENT82_06270</name>
</gene>